<evidence type="ECO:0000313" key="7">
    <source>
        <dbReference type="EMBL" id="MCD2517951.1"/>
    </source>
</evidence>
<accession>A0ABS8QAH0</accession>
<dbReference type="Pfam" id="PF00413">
    <property type="entry name" value="Peptidase_M10"/>
    <property type="match status" value="1"/>
</dbReference>
<dbReference type="InterPro" id="IPR044016">
    <property type="entry name" value="Big_13"/>
</dbReference>
<dbReference type="Pfam" id="PF19077">
    <property type="entry name" value="Big_13"/>
    <property type="match status" value="2"/>
</dbReference>
<dbReference type="EMBL" id="JAJNOC010000005">
    <property type="protein sequence ID" value="MCD2517951.1"/>
    <property type="molecule type" value="Genomic_DNA"/>
</dbReference>
<evidence type="ECO:0000256" key="4">
    <source>
        <dbReference type="ARBA" id="ARBA00022801"/>
    </source>
</evidence>
<dbReference type="InterPro" id="IPR034033">
    <property type="entry name" value="Serralysin-like"/>
</dbReference>
<evidence type="ECO:0000256" key="2">
    <source>
        <dbReference type="ARBA" id="ARBA00022670"/>
    </source>
</evidence>
<keyword evidence="3" id="KW-0479">Metal-binding</keyword>
<dbReference type="InterPro" id="IPR001343">
    <property type="entry name" value="Hemolysn_Ca-bd"/>
</dbReference>
<keyword evidence="2" id="KW-0645">Protease</keyword>
<dbReference type="InterPro" id="IPR038255">
    <property type="entry name" value="PBS_linker_sf"/>
</dbReference>
<proteinExistence type="inferred from homology"/>
<dbReference type="InterPro" id="IPR025282">
    <property type="entry name" value="DUF4214"/>
</dbReference>
<dbReference type="Pfam" id="PF13946">
    <property type="entry name" value="DUF4214"/>
    <property type="match status" value="1"/>
</dbReference>
<evidence type="ECO:0000313" key="8">
    <source>
        <dbReference type="Proteomes" id="UP001179361"/>
    </source>
</evidence>
<dbReference type="CDD" id="cd04277">
    <property type="entry name" value="ZnMc_serralysin_like"/>
    <property type="match status" value="1"/>
</dbReference>
<dbReference type="Gene3D" id="2.150.10.10">
    <property type="entry name" value="Serralysin-like metalloprotease, C-terminal"/>
    <property type="match status" value="1"/>
</dbReference>
<dbReference type="Gene3D" id="3.40.390.10">
    <property type="entry name" value="Collagenase (Catalytic Domain)"/>
    <property type="match status" value="1"/>
</dbReference>
<dbReference type="Proteomes" id="UP001179361">
    <property type="component" value="Unassembled WGS sequence"/>
</dbReference>
<dbReference type="PRINTS" id="PR00313">
    <property type="entry name" value="CABNDNGRPT"/>
</dbReference>
<dbReference type="Gene3D" id="2.60.40.10">
    <property type="entry name" value="Immunoglobulins"/>
    <property type="match status" value="2"/>
</dbReference>
<evidence type="ECO:0000256" key="3">
    <source>
        <dbReference type="ARBA" id="ARBA00022723"/>
    </source>
</evidence>
<dbReference type="InterPro" id="IPR001818">
    <property type="entry name" value="Pept_M10_metallopeptidase"/>
</dbReference>
<dbReference type="Gene3D" id="1.10.3130.20">
    <property type="entry name" value="Phycobilisome linker domain"/>
    <property type="match status" value="1"/>
</dbReference>
<dbReference type="NCBIfam" id="NF033510">
    <property type="entry name" value="Ca_tandemer"/>
    <property type="match status" value="2"/>
</dbReference>
<reference evidence="7" key="1">
    <citation type="submission" date="2021-11" db="EMBL/GenBank/DDBJ databases">
        <title>The complete genome of Massilia sp sp. G4R7.</title>
        <authorList>
            <person name="Liu L."/>
            <person name="Yue J."/>
            <person name="Yuan J."/>
            <person name="Yang F."/>
            <person name="Li L."/>
        </authorList>
    </citation>
    <scope>NUCLEOTIDE SEQUENCE</scope>
    <source>
        <strain evidence="7">G4R7</strain>
    </source>
</reference>
<keyword evidence="5" id="KW-0862">Zinc</keyword>
<dbReference type="InterPro" id="IPR013783">
    <property type="entry name" value="Ig-like_fold"/>
</dbReference>
<protein>
    <submittedName>
        <fullName evidence="7">DUF4214 domain-containing protein</fullName>
    </submittedName>
</protein>
<evidence type="ECO:0000256" key="1">
    <source>
        <dbReference type="ARBA" id="ARBA00009490"/>
    </source>
</evidence>
<comment type="caution">
    <text evidence="7">The sequence shown here is derived from an EMBL/GenBank/DDBJ whole genome shotgun (WGS) entry which is preliminary data.</text>
</comment>
<dbReference type="InterPro" id="IPR011049">
    <property type="entry name" value="Serralysin-like_metalloprot_C"/>
</dbReference>
<dbReference type="RefSeq" id="WP_231059240.1">
    <property type="nucleotide sequence ID" value="NZ_JAJNOC010000005.1"/>
</dbReference>
<dbReference type="SMART" id="SM00235">
    <property type="entry name" value="ZnMc"/>
    <property type="match status" value="1"/>
</dbReference>
<comment type="similarity">
    <text evidence="1">Belongs to the peptidase M10B family.</text>
</comment>
<dbReference type="SUPFAM" id="SSF55486">
    <property type="entry name" value="Metalloproteases ('zincins'), catalytic domain"/>
    <property type="match status" value="1"/>
</dbReference>
<keyword evidence="8" id="KW-1185">Reference proteome</keyword>
<keyword evidence="4" id="KW-0378">Hydrolase</keyword>
<sequence>MATVSDITTTPLSGLNHIDALLDKGPDWNFLTSGTANTLYYTFSVTTGNEQGRTGQEAFTLAQQSAARYAFTYLQQVTGIKFVETTSGTAAQIHLANIDIAGASTTGLCSWYSSYSHIGDTLSSYSADAYVYLDNAEWFGYNRDLTPGGVGYQTLLHELGHALGLGHPFHEADEENHIHLPWAEDNTANTIMSYTDSGGPYSTFSPYDLAALNWLYGGDGLGGALGIGGAGRYITGTSGANTLVGGDGNDLFVGMGGNDIIQGGLGTDTVLFSGARSAYTFSINGAGDLVAAHAGGTITMTSIEQLSFTDGRFSRNDVVNDTVAPAAPQLAVSKNANGYAQINQDLKPIVSGVAEANSLVKIYAGDRIVGEVRADASGVWQVALDKFADGKNYAVRATATDGAGNVSDFSEAVSFHIDATAPVIPTARLTYNETTSKASLTGTGEAGTTLHVVNIAAPAEIGRTTVKADGSWSIDLPALPNGAYTVRVSSADLAGNATSSSGSMQFTVNNPLNVKGTAGADMFTAVAGNAAIEGGAGLDTISYAGARADFTIERGVFGVSVTDKTGTLGADNLFDVERIKFNDTMVALDIDGIAGQIYRLYQAAFDRKPDEGGMSFYLKNADTKGVTLAQIAESFTNSPEYRDLYLKEPSNTNFVTLLYNHVLHREPEQGGFTHWMNILNENRMTRVDVLAFFAESAENRAQVIGDINNGIEYVAY</sequence>
<dbReference type="InterPro" id="IPR006026">
    <property type="entry name" value="Peptidase_Metallo"/>
</dbReference>
<dbReference type="InterPro" id="IPR024079">
    <property type="entry name" value="MetalloPept_cat_dom_sf"/>
</dbReference>
<gene>
    <name evidence="7" type="ORF">LQ564_16680</name>
</gene>
<dbReference type="SUPFAM" id="SSF51120">
    <property type="entry name" value="beta-Roll"/>
    <property type="match status" value="1"/>
</dbReference>
<evidence type="ECO:0000259" key="6">
    <source>
        <dbReference type="SMART" id="SM00235"/>
    </source>
</evidence>
<name>A0ABS8QAH0_9BURK</name>
<organism evidence="7 8">
    <name type="scientific">Massilia phyllostachyos</name>
    <dbReference type="NCBI Taxonomy" id="2898585"/>
    <lineage>
        <taxon>Bacteria</taxon>
        <taxon>Pseudomonadati</taxon>
        <taxon>Pseudomonadota</taxon>
        <taxon>Betaproteobacteria</taxon>
        <taxon>Burkholderiales</taxon>
        <taxon>Oxalobacteraceae</taxon>
        <taxon>Telluria group</taxon>
        <taxon>Massilia</taxon>
    </lineage>
</organism>
<dbReference type="Pfam" id="PF00353">
    <property type="entry name" value="HemolysinCabind"/>
    <property type="match status" value="2"/>
</dbReference>
<feature type="domain" description="Peptidase metallopeptidase" evidence="6">
    <location>
        <begin position="24"/>
        <end position="218"/>
    </location>
</feature>
<evidence type="ECO:0000256" key="5">
    <source>
        <dbReference type="ARBA" id="ARBA00022833"/>
    </source>
</evidence>